<organism evidence="4 5">
    <name type="scientific">Blautia hydrogenotrophica (strain DSM 10507 / JCM 14656 / S5a33)</name>
    <name type="common">Ruminococcus hydrogenotrophicus</name>
    <dbReference type="NCBI Taxonomy" id="476272"/>
    <lineage>
        <taxon>Bacteria</taxon>
        <taxon>Bacillati</taxon>
        <taxon>Bacillota</taxon>
        <taxon>Clostridia</taxon>
        <taxon>Lachnospirales</taxon>
        <taxon>Lachnospiraceae</taxon>
        <taxon>Blautia</taxon>
    </lineage>
</organism>
<dbReference type="RefSeq" id="WP_005950216.1">
    <property type="nucleotide sequence ID" value="NZ_CP136423.1"/>
</dbReference>
<feature type="transmembrane region" description="Helical" evidence="1">
    <location>
        <begin position="115"/>
        <end position="138"/>
    </location>
</feature>
<dbReference type="HOGENOM" id="CLU_046282_1_0_9"/>
<dbReference type="EMBL" id="ACBZ01000145">
    <property type="protein sequence ID" value="EEG48450.1"/>
    <property type="molecule type" value="Genomic_DNA"/>
</dbReference>
<dbReference type="Pfam" id="PF23543">
    <property type="entry name" value="DUF6688_C"/>
    <property type="match status" value="1"/>
</dbReference>
<evidence type="ECO:0000259" key="2">
    <source>
        <dbReference type="Pfam" id="PF20394"/>
    </source>
</evidence>
<feature type="transmembrane region" description="Helical" evidence="1">
    <location>
        <begin position="75"/>
        <end position="95"/>
    </location>
</feature>
<dbReference type="Proteomes" id="UP000003100">
    <property type="component" value="Unassembled WGS sequence"/>
</dbReference>
<dbReference type="AlphaFoldDB" id="C0CP66"/>
<dbReference type="InterPro" id="IPR046510">
    <property type="entry name" value="DUF6688_N"/>
</dbReference>
<reference evidence="4 5" key="2">
    <citation type="submission" date="2009-02" db="EMBL/GenBank/DDBJ databases">
        <title>Draft genome sequence of Blautia hydrogenotrophica DSM 10507 (Ruminococcus hydrogenotrophicus DSM 10507).</title>
        <authorList>
            <person name="Sudarsanam P."/>
            <person name="Ley R."/>
            <person name="Guruge J."/>
            <person name="Turnbaugh P.J."/>
            <person name="Mahowald M."/>
            <person name="Liep D."/>
            <person name="Gordon J."/>
        </authorList>
    </citation>
    <scope>NUCLEOTIDE SEQUENCE [LARGE SCALE GENOMIC DNA]</scope>
    <source>
        <strain evidence="5">DSM 10507 / JCM 14656 / S5a33</strain>
    </source>
</reference>
<evidence type="ECO:0000313" key="4">
    <source>
        <dbReference type="EMBL" id="EEG48450.1"/>
    </source>
</evidence>
<comment type="caution">
    <text evidence="4">The sequence shown here is derived from an EMBL/GenBank/DDBJ whole genome shotgun (WGS) entry which is preliminary data.</text>
</comment>
<proteinExistence type="predicted"/>
<gene>
    <name evidence="4" type="ORF">RUMHYD_02667</name>
</gene>
<keyword evidence="1" id="KW-1133">Transmembrane helix</keyword>
<sequence length="405" mass="46455">MEHKKNLVSYSVLFSGIFGTLICLGYGAGDNILAFMLGVLAVGGLVVYPIVLTLLNLFFLIVRVKNPVLVRQAKYIEYITLVLGVLYTVLILPFLEIQLKADWTEILANRQVHTPVWVGGQPTILVLACLGMAGYLFLSWVNICKVPPLLCVFAISGMYLGVAICLVWIVQVFSERYFLLCVLPFNYIVLAAKTVRYKVGEWQEQQREEVKEFKNPKLNAWNQKLLESRRWPAAAFFFMWPLLGITVAVLLLFGQRPDSIIRAWTETSDWNLSAQSAPQNIYYDEHYLCTVAAGGHRKLVKPIRMGIRHGHPVIVNRQLCVANAFEELLQECFPSFHRGVRGFYDRFGFPIARWIRSPYIADGIYLLMKPLEWLFLGVLYCYDVNPENRIAVQYLPKYPDFERRV</sequence>
<evidence type="ECO:0000256" key="1">
    <source>
        <dbReference type="SAM" id="Phobius"/>
    </source>
</evidence>
<keyword evidence="5" id="KW-1185">Reference proteome</keyword>
<feature type="transmembrane region" description="Helical" evidence="1">
    <location>
        <begin position="233"/>
        <end position="253"/>
    </location>
</feature>
<feature type="transmembrane region" description="Helical" evidence="1">
    <location>
        <begin position="7"/>
        <end position="28"/>
    </location>
</feature>
<dbReference type="GeneID" id="86822749"/>
<feature type="transmembrane region" description="Helical" evidence="1">
    <location>
        <begin position="34"/>
        <end position="63"/>
    </location>
</feature>
<dbReference type="InterPro" id="IPR056491">
    <property type="entry name" value="DUF6688_C"/>
</dbReference>
<reference evidence="4 5" key="1">
    <citation type="submission" date="2009-01" db="EMBL/GenBank/DDBJ databases">
        <authorList>
            <person name="Fulton L."/>
            <person name="Clifton S."/>
            <person name="Fulton B."/>
            <person name="Xu J."/>
            <person name="Minx P."/>
            <person name="Pepin K.H."/>
            <person name="Johnson M."/>
            <person name="Bhonagiri V."/>
            <person name="Nash W.E."/>
            <person name="Mardis E.R."/>
            <person name="Wilson R.K."/>
        </authorList>
    </citation>
    <scope>NUCLEOTIDE SEQUENCE [LARGE SCALE GENOMIC DNA]</scope>
    <source>
        <strain evidence="5">DSM 10507 / JCM 14656 / S5a33</strain>
    </source>
</reference>
<protein>
    <submittedName>
        <fullName evidence="4">Uncharacterized protein</fullName>
    </submittedName>
</protein>
<evidence type="ECO:0000313" key="5">
    <source>
        <dbReference type="Proteomes" id="UP000003100"/>
    </source>
</evidence>
<name>C0CP66_BLAHS</name>
<dbReference type="PATRIC" id="fig|476272.21.peg.797"/>
<feature type="transmembrane region" description="Helical" evidence="1">
    <location>
        <begin position="150"/>
        <end position="171"/>
    </location>
</feature>
<dbReference type="Pfam" id="PF20394">
    <property type="entry name" value="DUF6688"/>
    <property type="match status" value="1"/>
</dbReference>
<feature type="domain" description="DUF6688" evidence="2">
    <location>
        <begin position="40"/>
        <end position="281"/>
    </location>
</feature>
<feature type="domain" description="DUF6688" evidence="3">
    <location>
        <begin position="284"/>
        <end position="395"/>
    </location>
</feature>
<accession>C0CP66</accession>
<evidence type="ECO:0000259" key="3">
    <source>
        <dbReference type="Pfam" id="PF23543"/>
    </source>
</evidence>
<dbReference type="eggNOG" id="ENOG502Z9CJ">
    <property type="taxonomic scope" value="Bacteria"/>
</dbReference>
<keyword evidence="1" id="KW-0472">Membrane</keyword>
<keyword evidence="1" id="KW-0812">Transmembrane</keyword>